<gene>
    <name evidence="5" type="ORF">QLQ12_12380</name>
</gene>
<keyword evidence="3" id="KW-0804">Transcription</keyword>
<sequence length="226" mass="23907">MATRRTYSSYNDGCASAHALDLIGERWALIVVRELILGPKRFVDIQRDIPGIGPGALSRRLQDLEDSGIVVRRSLPRPAAVTLYDLTDWGRELEAVNAALSRWAVRSPALPVEADMSPDTLVLAMRAHARPASAGEPTRRIALTLTDSRIAGQEPAGYLATVGPGGTTVSRQPLPADVDAHVEATTLAWKTLVLGGPPPGDAAITVSGDAEAVRALVAATRLEIPG</sequence>
<dbReference type="Gene3D" id="1.10.10.10">
    <property type="entry name" value="Winged helix-like DNA-binding domain superfamily/Winged helix DNA-binding domain"/>
    <property type="match status" value="1"/>
</dbReference>
<dbReference type="CDD" id="cd00090">
    <property type="entry name" value="HTH_ARSR"/>
    <property type="match status" value="1"/>
</dbReference>
<accession>A0ABT6WI27</accession>
<evidence type="ECO:0000256" key="3">
    <source>
        <dbReference type="ARBA" id="ARBA00023163"/>
    </source>
</evidence>
<comment type="caution">
    <text evidence="5">The sequence shown here is derived from an EMBL/GenBank/DDBJ whole genome shotgun (WGS) entry which is preliminary data.</text>
</comment>
<dbReference type="EMBL" id="JASCTH010000007">
    <property type="protein sequence ID" value="MDI6099390.1"/>
    <property type="molecule type" value="Genomic_DNA"/>
</dbReference>
<dbReference type="PANTHER" id="PTHR33204">
    <property type="entry name" value="TRANSCRIPTIONAL REGULATOR, MARR FAMILY"/>
    <property type="match status" value="1"/>
</dbReference>
<proteinExistence type="predicted"/>
<dbReference type="PROSITE" id="PS51118">
    <property type="entry name" value="HTH_HXLR"/>
    <property type="match status" value="1"/>
</dbReference>
<name>A0ABT6WI27_9ACTN</name>
<dbReference type="InterPro" id="IPR002577">
    <property type="entry name" value="HTH_HxlR"/>
</dbReference>
<keyword evidence="6" id="KW-1185">Reference proteome</keyword>
<keyword evidence="1" id="KW-0805">Transcription regulation</keyword>
<reference evidence="5 6" key="1">
    <citation type="submission" date="2023-05" db="EMBL/GenBank/DDBJ databases">
        <title>Actinoplanes sp. NEAU-A12 genome sequencing.</title>
        <authorList>
            <person name="Wang Z.-S."/>
        </authorList>
    </citation>
    <scope>NUCLEOTIDE SEQUENCE [LARGE SCALE GENOMIC DNA]</scope>
    <source>
        <strain evidence="5 6">NEAU-A12</strain>
    </source>
</reference>
<evidence type="ECO:0000256" key="1">
    <source>
        <dbReference type="ARBA" id="ARBA00023015"/>
    </source>
</evidence>
<dbReference type="PANTHER" id="PTHR33204:SF18">
    <property type="entry name" value="TRANSCRIPTIONAL REGULATORY PROTEIN"/>
    <property type="match status" value="1"/>
</dbReference>
<dbReference type="InterPro" id="IPR011991">
    <property type="entry name" value="ArsR-like_HTH"/>
</dbReference>
<dbReference type="InterPro" id="IPR036388">
    <property type="entry name" value="WH-like_DNA-bd_sf"/>
</dbReference>
<feature type="domain" description="HTH hxlR-type" evidence="4">
    <location>
        <begin position="14"/>
        <end position="112"/>
    </location>
</feature>
<evidence type="ECO:0000256" key="2">
    <source>
        <dbReference type="ARBA" id="ARBA00023125"/>
    </source>
</evidence>
<dbReference type="Pfam" id="PF01638">
    <property type="entry name" value="HxlR"/>
    <property type="match status" value="1"/>
</dbReference>
<organism evidence="5 6">
    <name type="scientific">Actinoplanes sandaracinus</name>
    <dbReference type="NCBI Taxonomy" id="3045177"/>
    <lineage>
        <taxon>Bacteria</taxon>
        <taxon>Bacillati</taxon>
        <taxon>Actinomycetota</taxon>
        <taxon>Actinomycetes</taxon>
        <taxon>Micromonosporales</taxon>
        <taxon>Micromonosporaceae</taxon>
        <taxon>Actinoplanes</taxon>
    </lineage>
</organism>
<dbReference type="RefSeq" id="WP_282759550.1">
    <property type="nucleotide sequence ID" value="NZ_JASCTH010000007.1"/>
</dbReference>
<evidence type="ECO:0000313" key="5">
    <source>
        <dbReference type="EMBL" id="MDI6099390.1"/>
    </source>
</evidence>
<keyword evidence="2" id="KW-0238">DNA-binding</keyword>
<evidence type="ECO:0000313" key="6">
    <source>
        <dbReference type="Proteomes" id="UP001241758"/>
    </source>
</evidence>
<protein>
    <submittedName>
        <fullName evidence="5">Helix-turn-helix domain-containing protein</fullName>
    </submittedName>
</protein>
<dbReference type="SUPFAM" id="SSF46785">
    <property type="entry name" value="Winged helix' DNA-binding domain"/>
    <property type="match status" value="1"/>
</dbReference>
<dbReference type="InterPro" id="IPR036390">
    <property type="entry name" value="WH_DNA-bd_sf"/>
</dbReference>
<evidence type="ECO:0000259" key="4">
    <source>
        <dbReference type="PROSITE" id="PS51118"/>
    </source>
</evidence>
<dbReference type="Proteomes" id="UP001241758">
    <property type="component" value="Unassembled WGS sequence"/>
</dbReference>